<dbReference type="GO" id="GO:0004499">
    <property type="term" value="F:N,N-dimethylaniline monooxygenase activity"/>
    <property type="evidence" value="ECO:0007669"/>
    <property type="project" value="InterPro"/>
</dbReference>
<sequence>MKTVAIVGAGPCGIVAARKFLQSSHFTVTIFEQTEGFGGLWRPGSLVNPEMRTNQTKFTVAFSDLSWESVDFEEKPVPIYPKARQVYHYLSHYAKRYIPDEVFRFHTRVIRTEKTPDKQGGKWTVITKPARSEDGHAETEHIFDLLVVAPGAFSVPRGFSFQIEDSIGIPVLHSTSYRSLTDLFSKEDKSPDTPKTVIIVGGSHSGTEIASLLALQFSEAQYSSQGESTDQHIPKKVNIVHLTSHETFALPGLFRDGNSKACAFQPADFMLFNRANRPPETPPSFTYDLWNEQKSRAGRDMCKSILSGGNDVSERGRVEGRTPLGVLGDIYPQFVSGGVIAPVIGYLRSLKKGTASNVVSAIIERSGNETTKKNIENVVAVIDATGFDPIASLSVLSDDTKADFGFDKSCPRVPLHITSTYLCQNPALPSIAVLGFNGAHWGTFEMQARALCQRWSEDSIPEYSESQRIEARKVAEYIDSLRGAIKEHRTAEIPQNPFGDYLGLIEQASRELRLDRLNIGCTYTTGPICSARFIDPGNDGTEAFKTMADLERVQTRIKESGLFIARAAFHGLLGEWISAQKNEHGQLQTVQVGFHPRNPTDRRYGWEYLVIETWQASEHETRRVYRYNESSDEFSIWSVNSKDNLSADAELYRLDFSKENKRGKDSATASSVQVGTENEWRNEPNTEFTFIFAGASLDYFVRETVSHGDQSTPHRFTRIGRN</sequence>
<proteinExistence type="inferred from homology"/>
<evidence type="ECO:0000313" key="6">
    <source>
        <dbReference type="EMBL" id="PVH94104.1"/>
    </source>
</evidence>
<protein>
    <recommendedName>
        <fullName evidence="8">FAD/NAD(P)-binding domain-containing protein</fullName>
    </recommendedName>
</protein>
<dbReference type="OrthoDB" id="66881at2759"/>
<comment type="similarity">
    <text evidence="1">Belongs to the FMO family.</text>
</comment>
<evidence type="ECO:0000256" key="1">
    <source>
        <dbReference type="ARBA" id="ARBA00009183"/>
    </source>
</evidence>
<keyword evidence="4" id="KW-0521">NADP</keyword>
<keyword evidence="2" id="KW-0285">Flavoprotein</keyword>
<keyword evidence="5" id="KW-0560">Oxidoreductase</keyword>
<dbReference type="InterPro" id="IPR050346">
    <property type="entry name" value="FMO-like"/>
</dbReference>
<dbReference type="SUPFAM" id="SSF51905">
    <property type="entry name" value="FAD/NAD(P)-binding domain"/>
    <property type="match status" value="1"/>
</dbReference>
<reference evidence="6 7" key="1">
    <citation type="journal article" date="2018" name="Sci. Rep.">
        <title>Comparative genomics provides insights into the lifestyle and reveals functional heterogeneity of dark septate endophytic fungi.</title>
        <authorList>
            <person name="Knapp D.G."/>
            <person name="Nemeth J.B."/>
            <person name="Barry K."/>
            <person name="Hainaut M."/>
            <person name="Henrissat B."/>
            <person name="Johnson J."/>
            <person name="Kuo A."/>
            <person name="Lim J.H.P."/>
            <person name="Lipzen A."/>
            <person name="Nolan M."/>
            <person name="Ohm R.A."/>
            <person name="Tamas L."/>
            <person name="Grigoriev I.V."/>
            <person name="Spatafora J.W."/>
            <person name="Nagy L.G."/>
            <person name="Kovacs G.M."/>
        </authorList>
    </citation>
    <scope>NUCLEOTIDE SEQUENCE [LARGE SCALE GENOMIC DNA]</scope>
    <source>
        <strain evidence="6 7">DSE2036</strain>
    </source>
</reference>
<evidence type="ECO:0000313" key="7">
    <source>
        <dbReference type="Proteomes" id="UP000244855"/>
    </source>
</evidence>
<dbReference type="EMBL" id="KZ805551">
    <property type="protein sequence ID" value="PVH94104.1"/>
    <property type="molecule type" value="Genomic_DNA"/>
</dbReference>
<keyword evidence="3" id="KW-0274">FAD</keyword>
<evidence type="ECO:0000256" key="4">
    <source>
        <dbReference type="ARBA" id="ARBA00022857"/>
    </source>
</evidence>
<dbReference type="PANTHER" id="PTHR23023">
    <property type="entry name" value="DIMETHYLANILINE MONOOXYGENASE"/>
    <property type="match status" value="1"/>
</dbReference>
<dbReference type="InterPro" id="IPR036188">
    <property type="entry name" value="FAD/NAD-bd_sf"/>
</dbReference>
<dbReference type="GO" id="GO:0050661">
    <property type="term" value="F:NADP binding"/>
    <property type="evidence" value="ECO:0007669"/>
    <property type="project" value="InterPro"/>
</dbReference>
<dbReference type="InterPro" id="IPR020946">
    <property type="entry name" value="Flavin_mOase-like"/>
</dbReference>
<accession>A0A2V1DA73</accession>
<evidence type="ECO:0000256" key="3">
    <source>
        <dbReference type="ARBA" id="ARBA00022827"/>
    </source>
</evidence>
<dbReference type="InterPro" id="IPR000960">
    <property type="entry name" value="Flavin_mOase"/>
</dbReference>
<evidence type="ECO:0000256" key="2">
    <source>
        <dbReference type="ARBA" id="ARBA00022630"/>
    </source>
</evidence>
<keyword evidence="7" id="KW-1185">Reference proteome</keyword>
<name>A0A2V1DA73_9PLEO</name>
<dbReference type="AlphaFoldDB" id="A0A2V1DA73"/>
<dbReference type="Gene3D" id="3.50.50.60">
    <property type="entry name" value="FAD/NAD(P)-binding domain"/>
    <property type="match status" value="1"/>
</dbReference>
<dbReference type="STRING" id="97972.A0A2V1DA73"/>
<dbReference type="Pfam" id="PF00743">
    <property type="entry name" value="FMO-like"/>
    <property type="match status" value="1"/>
</dbReference>
<gene>
    <name evidence="6" type="ORF">DM02DRAFT_694132</name>
</gene>
<organism evidence="6 7">
    <name type="scientific">Periconia macrospinosa</name>
    <dbReference type="NCBI Taxonomy" id="97972"/>
    <lineage>
        <taxon>Eukaryota</taxon>
        <taxon>Fungi</taxon>
        <taxon>Dikarya</taxon>
        <taxon>Ascomycota</taxon>
        <taxon>Pezizomycotina</taxon>
        <taxon>Dothideomycetes</taxon>
        <taxon>Pleosporomycetidae</taxon>
        <taxon>Pleosporales</taxon>
        <taxon>Massarineae</taxon>
        <taxon>Periconiaceae</taxon>
        <taxon>Periconia</taxon>
    </lineage>
</organism>
<evidence type="ECO:0000256" key="5">
    <source>
        <dbReference type="ARBA" id="ARBA00023002"/>
    </source>
</evidence>
<dbReference type="Proteomes" id="UP000244855">
    <property type="component" value="Unassembled WGS sequence"/>
</dbReference>
<evidence type="ECO:0008006" key="8">
    <source>
        <dbReference type="Google" id="ProtNLM"/>
    </source>
</evidence>
<dbReference type="GO" id="GO:0050660">
    <property type="term" value="F:flavin adenine dinucleotide binding"/>
    <property type="evidence" value="ECO:0007669"/>
    <property type="project" value="InterPro"/>
</dbReference>
<dbReference type="PRINTS" id="PR00370">
    <property type="entry name" value="FMOXYGENASE"/>
</dbReference>